<dbReference type="Proteomes" id="UP000001542">
    <property type="component" value="Unassembled WGS sequence"/>
</dbReference>
<evidence type="ECO:0000313" key="3">
    <source>
        <dbReference type="Proteomes" id="UP000001542"/>
    </source>
</evidence>
<gene>
    <name evidence="2" type="ORF">TVAG_285470</name>
</gene>
<dbReference type="VEuPathDB" id="TrichDB:TVAG_285470"/>
<feature type="compositionally biased region" description="Basic and acidic residues" evidence="1">
    <location>
        <begin position="46"/>
        <end position="64"/>
    </location>
</feature>
<feature type="compositionally biased region" description="Polar residues" evidence="1">
    <location>
        <begin position="1"/>
        <end position="26"/>
    </location>
</feature>
<dbReference type="InParanoid" id="A2FUA5"/>
<name>A2FUA5_TRIV3</name>
<protein>
    <submittedName>
        <fullName evidence="2">Uncharacterized protein</fullName>
    </submittedName>
</protein>
<dbReference type="RefSeq" id="XP_001304425.1">
    <property type="nucleotide sequence ID" value="XM_001304424.1"/>
</dbReference>
<organism evidence="2 3">
    <name type="scientific">Trichomonas vaginalis (strain ATCC PRA-98 / G3)</name>
    <dbReference type="NCBI Taxonomy" id="412133"/>
    <lineage>
        <taxon>Eukaryota</taxon>
        <taxon>Metamonada</taxon>
        <taxon>Parabasalia</taxon>
        <taxon>Trichomonadida</taxon>
        <taxon>Trichomonadidae</taxon>
        <taxon>Trichomonas</taxon>
    </lineage>
</organism>
<keyword evidence="3" id="KW-1185">Reference proteome</keyword>
<reference evidence="2" key="1">
    <citation type="submission" date="2006-10" db="EMBL/GenBank/DDBJ databases">
        <authorList>
            <person name="Amadeo P."/>
            <person name="Zhao Q."/>
            <person name="Wortman J."/>
            <person name="Fraser-Liggett C."/>
            <person name="Carlton J."/>
        </authorList>
    </citation>
    <scope>NUCLEOTIDE SEQUENCE</scope>
    <source>
        <strain evidence="2">G3</strain>
    </source>
</reference>
<dbReference type="KEGG" id="tva:4749191"/>
<proteinExistence type="predicted"/>
<evidence type="ECO:0000256" key="1">
    <source>
        <dbReference type="SAM" id="MobiDB-lite"/>
    </source>
</evidence>
<feature type="compositionally biased region" description="Polar residues" evidence="1">
    <location>
        <begin position="123"/>
        <end position="134"/>
    </location>
</feature>
<dbReference type="VEuPathDB" id="TrichDB:TVAGG3_0919350"/>
<dbReference type="AlphaFoldDB" id="A2FUA5"/>
<reference evidence="2" key="2">
    <citation type="journal article" date="2007" name="Science">
        <title>Draft genome sequence of the sexually transmitted pathogen Trichomonas vaginalis.</title>
        <authorList>
            <person name="Carlton J.M."/>
            <person name="Hirt R.P."/>
            <person name="Silva J.C."/>
            <person name="Delcher A.L."/>
            <person name="Schatz M."/>
            <person name="Zhao Q."/>
            <person name="Wortman J.R."/>
            <person name="Bidwell S.L."/>
            <person name="Alsmark U.C.M."/>
            <person name="Besteiro S."/>
            <person name="Sicheritz-Ponten T."/>
            <person name="Noel C.J."/>
            <person name="Dacks J.B."/>
            <person name="Foster P.G."/>
            <person name="Simillion C."/>
            <person name="Van de Peer Y."/>
            <person name="Miranda-Saavedra D."/>
            <person name="Barton G.J."/>
            <person name="Westrop G.D."/>
            <person name="Mueller S."/>
            <person name="Dessi D."/>
            <person name="Fiori P.L."/>
            <person name="Ren Q."/>
            <person name="Paulsen I."/>
            <person name="Zhang H."/>
            <person name="Bastida-Corcuera F.D."/>
            <person name="Simoes-Barbosa A."/>
            <person name="Brown M.T."/>
            <person name="Hayes R.D."/>
            <person name="Mukherjee M."/>
            <person name="Okumura C.Y."/>
            <person name="Schneider R."/>
            <person name="Smith A.J."/>
            <person name="Vanacova S."/>
            <person name="Villalvazo M."/>
            <person name="Haas B.J."/>
            <person name="Pertea M."/>
            <person name="Feldblyum T.V."/>
            <person name="Utterback T.R."/>
            <person name="Shu C.L."/>
            <person name="Osoegawa K."/>
            <person name="de Jong P.J."/>
            <person name="Hrdy I."/>
            <person name="Horvathova L."/>
            <person name="Zubacova Z."/>
            <person name="Dolezal P."/>
            <person name="Malik S.B."/>
            <person name="Logsdon J.M. Jr."/>
            <person name="Henze K."/>
            <person name="Gupta A."/>
            <person name="Wang C.C."/>
            <person name="Dunne R.L."/>
            <person name="Upcroft J.A."/>
            <person name="Upcroft P."/>
            <person name="White O."/>
            <person name="Salzberg S.L."/>
            <person name="Tang P."/>
            <person name="Chiu C.-H."/>
            <person name="Lee Y.-S."/>
            <person name="Embley T.M."/>
            <person name="Coombs G.H."/>
            <person name="Mottram J.C."/>
            <person name="Tachezy J."/>
            <person name="Fraser-Liggett C.M."/>
            <person name="Johnson P.J."/>
        </authorList>
    </citation>
    <scope>NUCLEOTIDE SEQUENCE [LARGE SCALE GENOMIC DNA]</scope>
    <source>
        <strain evidence="2">G3</strain>
    </source>
</reference>
<evidence type="ECO:0000313" key="2">
    <source>
        <dbReference type="EMBL" id="EAX91495.1"/>
    </source>
</evidence>
<feature type="compositionally biased region" description="Basic residues" evidence="1">
    <location>
        <begin position="79"/>
        <end position="93"/>
    </location>
</feature>
<feature type="compositionally biased region" description="Polar residues" evidence="1">
    <location>
        <begin position="36"/>
        <end position="45"/>
    </location>
</feature>
<accession>A2FUA5</accession>
<sequence>MTDSTNENKLTNGTLSFNKIENQPSSYEAPPLSSPALETSYSQQSHQDKEILNESEQKSLQYDKIKKRIIRKKASEGKSKKKLRKVKRKKSSLSKKEDSIHQKPPPLLPLAGSSDNRVFAVDSDSSSRYDSNAAKTEPEKRNQTILGFGTLTIEAAPPTKHKKKLHNDDFIPQKKWKPKIIETTHKTEIFETDDESEGNSDPPVFKKVSFFKLIGVEPDSDDEYMSQDDEEEVDDDVIDASLYNVTPEVINDLRIEARQQFYKMRTTQTSTLEEMEKFVTKYVKLRLENMDNI</sequence>
<dbReference type="EMBL" id="DS114031">
    <property type="protein sequence ID" value="EAX91495.1"/>
    <property type="molecule type" value="Genomic_DNA"/>
</dbReference>
<feature type="region of interest" description="Disordered" evidence="1">
    <location>
        <begin position="1"/>
        <end position="148"/>
    </location>
</feature>